<protein>
    <submittedName>
        <fullName evidence="6">DEAD/DEAH box helicase family protein</fullName>
    </submittedName>
</protein>
<sequence>MQTNNKREFYSEYNLNIARKAYLKEPAGHQRMAIDELIKWYKAKKNGYTGGILVLPTGGGKTFTSIRFLCLTALSDGYKVLWLAHTHHLLEQAYNSFGEHVGKITEPKSILRIRVVSGTIGHFHIADIQSEDDVVIATLQTVTKAYSDDHFALKSFIDSARGKILVIFDEAHHAPAPSYRKLLTSLRDRCKDMLLLGMTATPVYSDEKLQGWLNKLFPQGILYQVTPQYLMAQGILAKPIPEQQETNFTPNFDLREYQKWIGTFRDIPEDIITQLAENNDRNMFIADHYARNRERYGKTLIFADRWFQCEAIGEYLEKRGIRAGTIYS</sequence>
<keyword evidence="4" id="KW-0067">ATP-binding</keyword>
<keyword evidence="1" id="KW-0547">Nucleotide-binding</keyword>
<dbReference type="PANTHER" id="PTHR11274:SF0">
    <property type="entry name" value="GENERAL TRANSCRIPTION AND DNA REPAIR FACTOR IIH HELICASE SUBUNIT XPB"/>
    <property type="match status" value="1"/>
</dbReference>
<feature type="domain" description="Helicase ATP-binding" evidence="5">
    <location>
        <begin position="42"/>
        <end position="220"/>
    </location>
</feature>
<gene>
    <name evidence="6" type="ORF">GX426_11770</name>
</gene>
<dbReference type="SUPFAM" id="SSF52540">
    <property type="entry name" value="P-loop containing nucleoside triphosphate hydrolases"/>
    <property type="match status" value="1"/>
</dbReference>
<dbReference type="InterPro" id="IPR006935">
    <property type="entry name" value="Helicase/UvrB_N"/>
</dbReference>
<evidence type="ECO:0000259" key="5">
    <source>
        <dbReference type="PROSITE" id="PS51192"/>
    </source>
</evidence>
<accession>A0A7K4ALB5</accession>
<organism evidence="6 7">
    <name type="scientific">Methanothrix soehngenii</name>
    <name type="common">Methanosaeta concilii</name>
    <dbReference type="NCBI Taxonomy" id="2223"/>
    <lineage>
        <taxon>Archaea</taxon>
        <taxon>Methanobacteriati</taxon>
        <taxon>Methanobacteriota</taxon>
        <taxon>Stenosarchaea group</taxon>
        <taxon>Methanomicrobia</taxon>
        <taxon>Methanotrichales</taxon>
        <taxon>Methanotrichaceae</taxon>
        <taxon>Methanothrix</taxon>
    </lineage>
</organism>
<evidence type="ECO:0000256" key="4">
    <source>
        <dbReference type="ARBA" id="ARBA00022840"/>
    </source>
</evidence>
<evidence type="ECO:0000256" key="1">
    <source>
        <dbReference type="ARBA" id="ARBA00022741"/>
    </source>
</evidence>
<dbReference type="GO" id="GO:0004386">
    <property type="term" value="F:helicase activity"/>
    <property type="evidence" value="ECO:0007669"/>
    <property type="project" value="UniProtKB-KW"/>
</dbReference>
<dbReference type="EMBL" id="JAAYUN010000233">
    <property type="protein sequence ID" value="NLJ23763.1"/>
    <property type="molecule type" value="Genomic_DNA"/>
</dbReference>
<keyword evidence="2" id="KW-0378">Hydrolase</keyword>
<dbReference type="GO" id="GO:0003677">
    <property type="term" value="F:DNA binding"/>
    <property type="evidence" value="ECO:0007669"/>
    <property type="project" value="InterPro"/>
</dbReference>
<keyword evidence="3 6" id="KW-0347">Helicase</keyword>
<dbReference type="GO" id="GO:0140097">
    <property type="term" value="F:catalytic activity, acting on DNA"/>
    <property type="evidence" value="ECO:0007669"/>
    <property type="project" value="UniProtKB-ARBA"/>
</dbReference>
<evidence type="ECO:0000313" key="7">
    <source>
        <dbReference type="Proteomes" id="UP000544742"/>
    </source>
</evidence>
<feature type="non-terminal residue" evidence="6">
    <location>
        <position position="328"/>
    </location>
</feature>
<dbReference type="PROSITE" id="PS51192">
    <property type="entry name" value="HELICASE_ATP_BIND_1"/>
    <property type="match status" value="1"/>
</dbReference>
<dbReference type="InterPro" id="IPR050615">
    <property type="entry name" value="ATP-dep_DNA_Helicase"/>
</dbReference>
<dbReference type="PANTHER" id="PTHR11274">
    <property type="entry name" value="RAD25/XP-B DNA REPAIR HELICASE"/>
    <property type="match status" value="1"/>
</dbReference>
<dbReference type="AlphaFoldDB" id="A0A7K4ALB5"/>
<dbReference type="InterPro" id="IPR014001">
    <property type="entry name" value="Helicase_ATP-bd"/>
</dbReference>
<dbReference type="InterPro" id="IPR027417">
    <property type="entry name" value="P-loop_NTPase"/>
</dbReference>
<dbReference type="SMART" id="SM00487">
    <property type="entry name" value="DEXDc"/>
    <property type="match status" value="1"/>
</dbReference>
<proteinExistence type="predicted"/>
<reference evidence="6 7" key="1">
    <citation type="journal article" date="2020" name="Biotechnol. Biofuels">
        <title>New insights from the biogas microbiome by comprehensive genome-resolved metagenomics of nearly 1600 species originating from multiple anaerobic digesters.</title>
        <authorList>
            <person name="Campanaro S."/>
            <person name="Treu L."/>
            <person name="Rodriguez-R L.M."/>
            <person name="Kovalovszki A."/>
            <person name="Ziels R.M."/>
            <person name="Maus I."/>
            <person name="Zhu X."/>
            <person name="Kougias P.G."/>
            <person name="Basile A."/>
            <person name="Luo G."/>
            <person name="Schluter A."/>
            <person name="Konstantinidis K.T."/>
            <person name="Angelidaki I."/>
        </authorList>
    </citation>
    <scope>NUCLEOTIDE SEQUENCE [LARGE SCALE GENOMIC DNA]</scope>
    <source>
        <strain evidence="6">AS27yjCOA_157</strain>
    </source>
</reference>
<evidence type="ECO:0000256" key="2">
    <source>
        <dbReference type="ARBA" id="ARBA00022801"/>
    </source>
</evidence>
<evidence type="ECO:0000256" key="3">
    <source>
        <dbReference type="ARBA" id="ARBA00022806"/>
    </source>
</evidence>
<dbReference type="GO" id="GO:0005524">
    <property type="term" value="F:ATP binding"/>
    <property type="evidence" value="ECO:0007669"/>
    <property type="project" value="UniProtKB-KW"/>
</dbReference>
<dbReference type="Proteomes" id="UP000544742">
    <property type="component" value="Unassembled WGS sequence"/>
</dbReference>
<dbReference type="GO" id="GO:0016787">
    <property type="term" value="F:hydrolase activity"/>
    <property type="evidence" value="ECO:0007669"/>
    <property type="project" value="UniProtKB-KW"/>
</dbReference>
<evidence type="ECO:0000313" key="6">
    <source>
        <dbReference type="EMBL" id="NLJ23763.1"/>
    </source>
</evidence>
<dbReference type="Pfam" id="PF04851">
    <property type="entry name" value="ResIII"/>
    <property type="match status" value="1"/>
</dbReference>
<name>A0A7K4ALB5_METSH</name>
<dbReference type="Gene3D" id="3.40.50.300">
    <property type="entry name" value="P-loop containing nucleotide triphosphate hydrolases"/>
    <property type="match status" value="2"/>
</dbReference>
<comment type="caution">
    <text evidence="6">The sequence shown here is derived from an EMBL/GenBank/DDBJ whole genome shotgun (WGS) entry which is preliminary data.</text>
</comment>